<evidence type="ECO:0000313" key="1">
    <source>
        <dbReference type="EMBL" id="KAJ7533028.1"/>
    </source>
</evidence>
<comment type="caution">
    <text evidence="1">The sequence shown here is derived from an EMBL/GenBank/DDBJ whole genome shotgun (WGS) entry which is preliminary data.</text>
</comment>
<gene>
    <name evidence="1" type="ORF">O6H91_13G030300</name>
</gene>
<dbReference type="Proteomes" id="UP001162992">
    <property type="component" value="Chromosome 13"/>
</dbReference>
<reference evidence="2" key="1">
    <citation type="journal article" date="2024" name="Proc. Natl. Acad. Sci. U.S.A.">
        <title>Extraordinary preservation of gene collinearity over three hundred million years revealed in homosporous lycophytes.</title>
        <authorList>
            <person name="Li C."/>
            <person name="Wickell D."/>
            <person name="Kuo L.Y."/>
            <person name="Chen X."/>
            <person name="Nie B."/>
            <person name="Liao X."/>
            <person name="Peng D."/>
            <person name="Ji J."/>
            <person name="Jenkins J."/>
            <person name="Williams M."/>
            <person name="Shu S."/>
            <person name="Plott C."/>
            <person name="Barry K."/>
            <person name="Rajasekar S."/>
            <person name="Grimwood J."/>
            <person name="Han X."/>
            <person name="Sun S."/>
            <person name="Hou Z."/>
            <person name="He W."/>
            <person name="Dai G."/>
            <person name="Sun C."/>
            <person name="Schmutz J."/>
            <person name="Leebens-Mack J.H."/>
            <person name="Li F.W."/>
            <person name="Wang L."/>
        </authorList>
    </citation>
    <scope>NUCLEOTIDE SEQUENCE [LARGE SCALE GENOMIC DNA]</scope>
    <source>
        <strain evidence="2">cv. PW_Plant_1</strain>
    </source>
</reference>
<proteinExistence type="predicted"/>
<name>A0ACC2BTD4_DIPCM</name>
<protein>
    <submittedName>
        <fullName evidence="1">Uncharacterized protein</fullName>
    </submittedName>
</protein>
<organism evidence="1 2">
    <name type="scientific">Diphasiastrum complanatum</name>
    <name type="common">Issler's clubmoss</name>
    <name type="synonym">Lycopodium complanatum</name>
    <dbReference type="NCBI Taxonomy" id="34168"/>
    <lineage>
        <taxon>Eukaryota</taxon>
        <taxon>Viridiplantae</taxon>
        <taxon>Streptophyta</taxon>
        <taxon>Embryophyta</taxon>
        <taxon>Tracheophyta</taxon>
        <taxon>Lycopodiopsida</taxon>
        <taxon>Lycopodiales</taxon>
        <taxon>Lycopodiaceae</taxon>
        <taxon>Lycopodioideae</taxon>
        <taxon>Diphasiastrum</taxon>
    </lineage>
</organism>
<keyword evidence="2" id="KW-1185">Reference proteome</keyword>
<sequence length="543" mass="59858">MEARGYEAALMALSSLITKRKRGDDSNKGDNFYYMNRYLEILTLEEPLSRLSVIHVAGTKGKGSTCAFSESILKECGYRTALFTSPHLVDVRERFRFNGVEVSEDLFLKYFWWCWDRLKDGCQDVPMPAYFRFLTLLAFKMFTAEKVDVAILEVGLGGKYDGTNVIKAPDVCGISSLGFDHMEILGHTLPEIAGEKAGIFKVGVPAYTAPQREDALFVLKEKASDLDISLEVVKPLEARGIQLGLAGDHQLINAALAVALCNTWILKRGSKEHVAMVEIAKQDGGLPELYVKGLKNVHLSGRAQVVRDTLLDSCENVVSKSITFYLDGAHSPESMEACAKWFCEATRLASPVNKSSPDSAGSNGALGIQANSEAAQYELGIRKVLLFNCMPERDPHLLFPPLLNVCAQHGVQFHKALFVPGYSSYTFLGTNLSSATGISKPDTEPDLTWQRSLLRTWESLLQEKKHAGSIGCDNANKDFLEEDKNFGCNSSLSSIPSSAVVPSLPLALEWLRKCVRQHPTMHIQVLVAGSLHLVGDVLRLLKR</sequence>
<evidence type="ECO:0000313" key="2">
    <source>
        <dbReference type="Proteomes" id="UP001162992"/>
    </source>
</evidence>
<accession>A0ACC2BTD4</accession>
<dbReference type="EMBL" id="CM055104">
    <property type="protein sequence ID" value="KAJ7533028.1"/>
    <property type="molecule type" value="Genomic_DNA"/>
</dbReference>